<keyword evidence="4" id="KW-1185">Reference proteome</keyword>
<dbReference type="EMBL" id="CP144745">
    <property type="protein sequence ID" value="WVZ50584.1"/>
    <property type="molecule type" value="Genomic_DNA"/>
</dbReference>
<organism evidence="3 4">
    <name type="scientific">Paspalum notatum var. saurae</name>
    <dbReference type="NCBI Taxonomy" id="547442"/>
    <lineage>
        <taxon>Eukaryota</taxon>
        <taxon>Viridiplantae</taxon>
        <taxon>Streptophyta</taxon>
        <taxon>Embryophyta</taxon>
        <taxon>Tracheophyta</taxon>
        <taxon>Spermatophyta</taxon>
        <taxon>Magnoliopsida</taxon>
        <taxon>Liliopsida</taxon>
        <taxon>Poales</taxon>
        <taxon>Poaceae</taxon>
        <taxon>PACMAD clade</taxon>
        <taxon>Panicoideae</taxon>
        <taxon>Andropogonodae</taxon>
        <taxon>Paspaleae</taxon>
        <taxon>Paspalinae</taxon>
        <taxon>Paspalum</taxon>
    </lineage>
</organism>
<dbReference type="Gene3D" id="3.30.420.10">
    <property type="entry name" value="Ribonuclease H-like superfamily/Ribonuclease H"/>
    <property type="match status" value="1"/>
</dbReference>
<feature type="region of interest" description="Disordered" evidence="1">
    <location>
        <begin position="355"/>
        <end position="376"/>
    </location>
</feature>
<evidence type="ECO:0000313" key="3">
    <source>
        <dbReference type="EMBL" id="WVZ50584.1"/>
    </source>
</evidence>
<dbReference type="SUPFAM" id="SSF53098">
    <property type="entry name" value="Ribonuclease H-like"/>
    <property type="match status" value="1"/>
</dbReference>
<dbReference type="GO" id="GO:0003676">
    <property type="term" value="F:nucleic acid binding"/>
    <property type="evidence" value="ECO:0007669"/>
    <property type="project" value="InterPro"/>
</dbReference>
<dbReference type="InterPro" id="IPR013103">
    <property type="entry name" value="RVT_2"/>
</dbReference>
<accession>A0AAQ3PQ53</accession>
<feature type="compositionally biased region" description="Polar residues" evidence="1">
    <location>
        <begin position="660"/>
        <end position="676"/>
    </location>
</feature>
<evidence type="ECO:0000256" key="1">
    <source>
        <dbReference type="SAM" id="MobiDB-lite"/>
    </source>
</evidence>
<reference evidence="3 4" key="1">
    <citation type="submission" date="2024-02" db="EMBL/GenBank/DDBJ databases">
        <title>High-quality chromosome-scale genome assembly of Pensacola bahiagrass (Paspalum notatum Flugge var. saurae).</title>
        <authorList>
            <person name="Vega J.M."/>
            <person name="Podio M."/>
            <person name="Orjuela J."/>
            <person name="Siena L.A."/>
            <person name="Pessino S.C."/>
            <person name="Combes M.C."/>
            <person name="Mariac C."/>
            <person name="Albertini E."/>
            <person name="Pupilli F."/>
            <person name="Ortiz J.P.A."/>
            <person name="Leblanc O."/>
        </authorList>
    </citation>
    <scope>NUCLEOTIDE SEQUENCE [LARGE SCALE GENOMIC DNA]</scope>
    <source>
        <strain evidence="3">R1</strain>
        <tissue evidence="3">Leaf</tissue>
    </source>
</reference>
<dbReference type="PANTHER" id="PTHR11439">
    <property type="entry name" value="GAG-POL-RELATED RETROTRANSPOSON"/>
    <property type="match status" value="1"/>
</dbReference>
<dbReference type="InterPro" id="IPR012337">
    <property type="entry name" value="RNaseH-like_sf"/>
</dbReference>
<name>A0AAQ3PQ53_PASNO</name>
<feature type="region of interest" description="Disordered" evidence="1">
    <location>
        <begin position="586"/>
        <end position="682"/>
    </location>
</feature>
<dbReference type="SUPFAM" id="SSF56672">
    <property type="entry name" value="DNA/RNA polymerases"/>
    <property type="match status" value="1"/>
</dbReference>
<dbReference type="PROSITE" id="PS50994">
    <property type="entry name" value="INTEGRASE"/>
    <property type="match status" value="1"/>
</dbReference>
<feature type="compositionally biased region" description="Low complexity" evidence="1">
    <location>
        <begin position="587"/>
        <end position="608"/>
    </location>
</feature>
<gene>
    <name evidence="3" type="ORF">U9M48_001825</name>
</gene>
<evidence type="ECO:0000259" key="2">
    <source>
        <dbReference type="PROSITE" id="PS50994"/>
    </source>
</evidence>
<feature type="domain" description="Integrase catalytic" evidence="2">
    <location>
        <begin position="400"/>
        <end position="490"/>
    </location>
</feature>
<dbReference type="InterPro" id="IPR001584">
    <property type="entry name" value="Integrase_cat-core"/>
</dbReference>
<dbReference type="InterPro" id="IPR036397">
    <property type="entry name" value="RNaseH_sf"/>
</dbReference>
<feature type="compositionally biased region" description="Polar residues" evidence="1">
    <location>
        <begin position="612"/>
        <end position="624"/>
    </location>
</feature>
<dbReference type="Pfam" id="PF25597">
    <property type="entry name" value="SH3_retrovirus"/>
    <property type="match status" value="1"/>
</dbReference>
<sequence length="1210" mass="133495">MARFSGAAAVASSLALIAGGFSGRHRGRINHKLLHLPRIDLKLATASTSQSPSQAAVASAICISWALAAANAVCLNPADLASLGRGLQVTLTCPSCILLVEGSQEASVNCCFSKPPWIAAHSRPASHLTDPPPDTTDKDAKDWRAVDNRVMATLAMSVDPTIRFCLEDHTTAKEMWDFLKQRYQQSSSALRYSILKQLHHLQQQDMTVEEYHAVFIKLSSQLDSMVPKPCSTCKDCVARDKYEQQNKMFHFVMGLRSEFEPIRAQLLGRPTLPTMDEALSAVIAEETRLRTIAAPDSVSQHSVLAASPQYVVMDSSFVSKEKPKCKHCGSKTHPEEQCFKKYPHLLKEFRAKRASSQKGTAAAAPPVMPPSTTSIAAPQSPTPIGAYMSGGSIASASVSGGEYLSNAFRQLLSSEGTLPQLSCPGAHAQNGVAERKHRHIIETARTLLISSFVPAHFWAEAISTAVYLINLQPSSRLQCKCPGEVLYGSPPGYDHLRVFGCTCYVLLPPHERTKLTAQSVECVFLGYSLEHKGYRCYDPSARRIRISRDVTFIESHPYFHSSTSNMSSTNESLSFLSLPPICTDSLSSPSPAPSIDSIQPSPDVPSVPLQHIPSTEPMTSQPIPSSDAPIPAQPIPSRHPILFHYSRRPHAPSNPEPPLSDSQPSTTDGPSNSLTNHVPRYNLRDRATIHPRDKYGYLIAGAASEPSSYQEAVGIPAWEHAMSKELAALQHTGTWEVVPLPPHAVPITCKWVYKVKTKADGSIERYKARLVARGFQQSYGRDYEETFAPVAHMTSVRALIAVAAVRSWTIFQLDVKNAFLHGDLHEEVYMQPPPGFKVPDGYVCRLRRALYGLKQAPRAWFERFTSVVKAAGFTPSDHDPALFVHVSERGRTLLLLYVDDMLITGDDDEYIAFVKARLAEQFMMSDLGPLSYFLGIEVTSTPCGYYLSQHKYLQDLIARSGLTDTRIVATPMELNLKLRANDGTPLADPSRYRHVVGSLVYLTITRPDIAHAVHILSQFVSAPTSVHYAHLLRVLRYLRGTASRRLFYAKSSPLQLHAYSDSTWASDPMDHRSITGYCIFIGTSPIAWKSKRQSAVSRSSAEAEFRALATTTAEIIWLRWLLADIGVPCDTSTPLLCDNTSAIQIANNPVKHELTKHIGVDASFVRSHCQQSTIDLKYVSSELQVADFFTKAQTKEQHRFYLLKLNMSGT</sequence>
<dbReference type="PANTHER" id="PTHR11439:SF461">
    <property type="entry name" value="OS10G0432200 PROTEIN"/>
    <property type="match status" value="1"/>
</dbReference>
<dbReference type="Pfam" id="PF07727">
    <property type="entry name" value="RVT_2"/>
    <property type="match status" value="1"/>
</dbReference>
<protein>
    <recommendedName>
        <fullName evidence="2">Integrase catalytic domain-containing protein</fullName>
    </recommendedName>
</protein>
<proteinExistence type="predicted"/>
<dbReference type="InterPro" id="IPR043502">
    <property type="entry name" value="DNA/RNA_pol_sf"/>
</dbReference>
<dbReference type="AlphaFoldDB" id="A0AAQ3PQ53"/>
<evidence type="ECO:0000313" key="4">
    <source>
        <dbReference type="Proteomes" id="UP001341281"/>
    </source>
</evidence>
<dbReference type="Pfam" id="PF14223">
    <property type="entry name" value="Retrotran_gag_2"/>
    <property type="match status" value="1"/>
</dbReference>
<dbReference type="GO" id="GO:0015074">
    <property type="term" value="P:DNA integration"/>
    <property type="evidence" value="ECO:0007669"/>
    <property type="project" value="InterPro"/>
</dbReference>
<dbReference type="CDD" id="cd09272">
    <property type="entry name" value="RNase_HI_RT_Ty1"/>
    <property type="match status" value="1"/>
</dbReference>
<dbReference type="Proteomes" id="UP001341281">
    <property type="component" value="Chromosome 01"/>
</dbReference>
<dbReference type="InterPro" id="IPR057670">
    <property type="entry name" value="SH3_retrovirus"/>
</dbReference>